<evidence type="ECO:0000313" key="2">
    <source>
        <dbReference type="Proteomes" id="UP000214880"/>
    </source>
</evidence>
<dbReference type="STRING" id="146817.SAMN04488502_103123"/>
<dbReference type="AlphaFoldDB" id="A0A1G9RW68"/>
<dbReference type="Proteomes" id="UP000214880">
    <property type="component" value="Unassembled WGS sequence"/>
</dbReference>
<evidence type="ECO:0000313" key="1">
    <source>
        <dbReference type="EMBL" id="SDM27404.1"/>
    </source>
</evidence>
<accession>A0A1G9RW68</accession>
<dbReference type="EMBL" id="FNHB01000003">
    <property type="protein sequence ID" value="SDM27404.1"/>
    <property type="molecule type" value="Genomic_DNA"/>
</dbReference>
<reference evidence="1 2" key="1">
    <citation type="submission" date="2016-10" db="EMBL/GenBank/DDBJ databases">
        <authorList>
            <person name="de Groot N.N."/>
        </authorList>
    </citation>
    <scope>NUCLEOTIDE SEQUENCE [LARGE SCALE GENOMIC DNA]</scope>
    <source>
        <strain evidence="1 2">DSM 1736</strain>
    </source>
</reference>
<dbReference type="InterPro" id="IPR054648">
    <property type="entry name" value="TudS-rel"/>
</dbReference>
<dbReference type="NCBIfam" id="NF045597">
    <property type="entry name" value="TudS_rel_CD3072"/>
    <property type="match status" value="1"/>
</dbReference>
<sequence length="211" mass="24553">MSLHKEDARSKKIIFVANCLLNANNKVREFARYSGMFSEVIRILDHFGLGVMQLPCPETLYMGNQRWWNSRNLYDNTGYRRFCRQLASQTTDYLENYEKVDYDVVAILTCDGSPTCGSTMSSYCEDWGGRPKEVPRTLVDQPGIYMEELKKEIMERQLPVPFIYGLAMDDRNRTNDQILAAFSEFMENMLATPENKQETLAKTDVKSWRQH</sequence>
<proteinExistence type="predicted"/>
<dbReference type="OrthoDB" id="5420310at2"/>
<organism evidence="1 2">
    <name type="scientific">Dendrosporobacter quercicolus</name>
    <dbReference type="NCBI Taxonomy" id="146817"/>
    <lineage>
        <taxon>Bacteria</taxon>
        <taxon>Bacillati</taxon>
        <taxon>Bacillota</taxon>
        <taxon>Negativicutes</taxon>
        <taxon>Selenomonadales</taxon>
        <taxon>Sporomusaceae</taxon>
        <taxon>Dendrosporobacter</taxon>
    </lineage>
</organism>
<protein>
    <submittedName>
        <fullName evidence="1">Predicted secreted protein</fullName>
    </submittedName>
</protein>
<gene>
    <name evidence="1" type="ORF">SAMN04488502_103123</name>
</gene>
<name>A0A1G9RW68_9FIRM</name>
<keyword evidence="2" id="KW-1185">Reference proteome</keyword>
<dbReference type="RefSeq" id="WP_092071533.1">
    <property type="nucleotide sequence ID" value="NZ_FNHB01000003.1"/>
</dbReference>